<dbReference type="PRINTS" id="PR00332">
    <property type="entry name" value="HISTRIAD"/>
</dbReference>
<feature type="active site" description="Tele-AMP-histidine intermediate" evidence="1">
    <location>
        <position position="98"/>
    </location>
</feature>
<dbReference type="RefSeq" id="WP_014846988.1">
    <property type="nucleotide sequence ID" value="NZ_CAJZDL010000033.1"/>
</dbReference>
<feature type="short sequence motif" description="Histidine triad motif" evidence="2 3">
    <location>
        <begin position="96"/>
        <end position="100"/>
    </location>
</feature>
<evidence type="ECO:0000256" key="1">
    <source>
        <dbReference type="PIRSR" id="PIRSR601310-1"/>
    </source>
</evidence>
<evidence type="ECO:0000259" key="4">
    <source>
        <dbReference type="PROSITE" id="PS51084"/>
    </source>
</evidence>
<dbReference type="PROSITE" id="PS00892">
    <property type="entry name" value="HIT_1"/>
    <property type="match status" value="1"/>
</dbReference>
<dbReference type="AlphaFoldDB" id="A0A3N4D7T5"/>
<dbReference type="InterPro" id="IPR001310">
    <property type="entry name" value="Histidine_triad_HIT"/>
</dbReference>
<dbReference type="PANTHER" id="PTHR46648:SF1">
    <property type="entry name" value="ADENOSINE 5'-MONOPHOSPHORAMIDASE HNT1"/>
    <property type="match status" value="1"/>
</dbReference>
<sequence>MSDCLFCRIIEGEIPSKFVYEDETAVAFLDINPWQQGHTLVVPRRHVADALEDPTALAEITPAIGAVGNLLKKKLGASACNILSNAGADSGQEVFHLHVHVLPRYADNPGISNMRGPISDDLDQVHSRITAKR</sequence>
<reference evidence="5" key="2">
    <citation type="submission" date="2021-03" db="EMBL/GenBank/DDBJ databases">
        <title>Human Oral Microbial Genomes.</title>
        <authorList>
            <person name="Johnston C.D."/>
            <person name="Chen T."/>
            <person name="Dewhirst F.E."/>
        </authorList>
    </citation>
    <scope>NUCLEOTIDE SEQUENCE</scope>
    <source>
        <strain evidence="5">F0714</strain>
    </source>
</reference>
<proteinExistence type="predicted"/>
<organism evidence="6 7">
    <name type="scientific">Arachnia propionica</name>
    <dbReference type="NCBI Taxonomy" id="1750"/>
    <lineage>
        <taxon>Bacteria</taxon>
        <taxon>Bacillati</taxon>
        <taxon>Actinomycetota</taxon>
        <taxon>Actinomycetes</taxon>
        <taxon>Propionibacteriales</taxon>
        <taxon>Propionibacteriaceae</taxon>
        <taxon>Arachnia</taxon>
    </lineage>
</organism>
<protein>
    <submittedName>
        <fullName evidence="5">HIT domain-containing protein</fullName>
    </submittedName>
    <submittedName>
        <fullName evidence="6">Purine nucleoside phosphoramidase</fullName>
    </submittedName>
</protein>
<reference evidence="6 7" key="1">
    <citation type="submission" date="2018-12" db="EMBL/GenBank/DDBJ databases">
        <authorList>
            <consortium name="Pathogen Informatics"/>
        </authorList>
    </citation>
    <scope>NUCLEOTIDE SEQUENCE [LARGE SCALE GENOMIC DNA]</scope>
    <source>
        <strain evidence="6 7">NCTC12967</strain>
    </source>
</reference>
<evidence type="ECO:0000313" key="7">
    <source>
        <dbReference type="Proteomes" id="UP000273044"/>
    </source>
</evidence>
<dbReference type="Proteomes" id="UP000273044">
    <property type="component" value="Chromosome"/>
</dbReference>
<dbReference type="OMA" id="YRVVMNC"/>
<dbReference type="Proteomes" id="UP000677180">
    <property type="component" value="Chromosome"/>
</dbReference>
<accession>A0A3N4D7T5</accession>
<gene>
    <name evidence="6" type="primary">hit</name>
    <name evidence="5" type="ORF">J5A53_05930</name>
    <name evidence="6" type="ORF">NCTC12967_01935</name>
</gene>
<dbReference type="GeneID" id="64407387"/>
<dbReference type="InterPro" id="IPR019808">
    <property type="entry name" value="Histidine_triad_CS"/>
</dbReference>
<dbReference type="InterPro" id="IPR036265">
    <property type="entry name" value="HIT-like_sf"/>
</dbReference>
<dbReference type="GO" id="GO:0003824">
    <property type="term" value="F:catalytic activity"/>
    <property type="evidence" value="ECO:0007669"/>
    <property type="project" value="InterPro"/>
</dbReference>
<feature type="domain" description="HIT" evidence="4">
    <location>
        <begin position="5"/>
        <end position="111"/>
    </location>
</feature>
<dbReference type="SUPFAM" id="SSF54197">
    <property type="entry name" value="HIT-like"/>
    <property type="match status" value="1"/>
</dbReference>
<dbReference type="Pfam" id="PF01230">
    <property type="entry name" value="HIT"/>
    <property type="match status" value="1"/>
</dbReference>
<dbReference type="OrthoDB" id="9784774at2"/>
<evidence type="ECO:0000256" key="3">
    <source>
        <dbReference type="PROSITE-ProRule" id="PRU00464"/>
    </source>
</evidence>
<dbReference type="InterPro" id="IPR011146">
    <property type="entry name" value="HIT-like"/>
</dbReference>
<name>A0A3N4D7T5_9ACTN</name>
<dbReference type="Gene3D" id="3.30.428.10">
    <property type="entry name" value="HIT-like"/>
    <property type="match status" value="1"/>
</dbReference>
<dbReference type="GO" id="GO:0009117">
    <property type="term" value="P:nucleotide metabolic process"/>
    <property type="evidence" value="ECO:0007669"/>
    <property type="project" value="TreeGrafter"/>
</dbReference>
<dbReference type="EMBL" id="CP072385">
    <property type="protein sequence ID" value="QUC12221.1"/>
    <property type="molecule type" value="Genomic_DNA"/>
</dbReference>
<evidence type="ECO:0000256" key="2">
    <source>
        <dbReference type="PIRSR" id="PIRSR601310-3"/>
    </source>
</evidence>
<dbReference type="PANTHER" id="PTHR46648">
    <property type="entry name" value="HIT FAMILY PROTEIN 1"/>
    <property type="match status" value="1"/>
</dbReference>
<evidence type="ECO:0000313" key="5">
    <source>
        <dbReference type="EMBL" id="QUC12221.1"/>
    </source>
</evidence>
<keyword evidence="7" id="KW-1185">Reference proteome</keyword>
<dbReference type="EMBL" id="LR134406">
    <property type="protein sequence ID" value="VEH70633.1"/>
    <property type="molecule type" value="Genomic_DNA"/>
</dbReference>
<evidence type="ECO:0000313" key="6">
    <source>
        <dbReference type="EMBL" id="VEH70633.1"/>
    </source>
</evidence>
<dbReference type="PROSITE" id="PS51084">
    <property type="entry name" value="HIT_2"/>
    <property type="match status" value="1"/>
</dbReference>